<keyword evidence="1" id="KW-0812">Transmembrane</keyword>
<comment type="caution">
    <text evidence="2">The sequence shown here is derived from an EMBL/GenBank/DDBJ whole genome shotgun (WGS) entry which is preliminary data.</text>
</comment>
<feature type="transmembrane region" description="Helical" evidence="1">
    <location>
        <begin position="240"/>
        <end position="258"/>
    </location>
</feature>
<feature type="transmembrane region" description="Helical" evidence="1">
    <location>
        <begin position="174"/>
        <end position="192"/>
    </location>
</feature>
<gene>
    <name evidence="2" type="ORF">I2H31_02145</name>
</gene>
<evidence type="ECO:0000256" key="1">
    <source>
        <dbReference type="SAM" id="Phobius"/>
    </source>
</evidence>
<dbReference type="Pfam" id="PF12412">
    <property type="entry name" value="DUF3667"/>
    <property type="match status" value="1"/>
</dbReference>
<sequence length="302" mass="34279">METEVSSPALAPTLVVPVPPTPETPTCASCHTPLAGAYCHACGEKRLHRHDYALKHFLEHTVDTVTHFDLRVLRDLWLQLRRPGFLAAEWLQGRRVAHAPPVQLFLVTNLLFYLTASASHFSAFETKLRYHFSSSNLYGGFAYRLVQQHLRKTGLTFAAFAEHFDHLAHGYSKSLVFLFIPLLAGPLCLFFYRQRRYFVEWVMLSTYLFAGMLLVYAAMALLMYGLLISSVLTPAVDQDGILTLLMITLTTTYVGLFFKEAFPSQPWPLRWGKAIGITFSFALALIIPYRFVLFLVCYWAAS</sequence>
<keyword evidence="1" id="KW-0472">Membrane</keyword>
<keyword evidence="3" id="KW-1185">Reference proteome</keyword>
<evidence type="ECO:0000313" key="3">
    <source>
        <dbReference type="Proteomes" id="UP000618931"/>
    </source>
</evidence>
<dbReference type="EMBL" id="JADQDM010000001">
    <property type="protein sequence ID" value="MBF9219892.1"/>
    <property type="molecule type" value="Genomic_DNA"/>
</dbReference>
<dbReference type="Proteomes" id="UP000618931">
    <property type="component" value="Unassembled WGS sequence"/>
</dbReference>
<name>A0ABS0HZ13_9BACT</name>
<evidence type="ECO:0000313" key="2">
    <source>
        <dbReference type="EMBL" id="MBF9219892.1"/>
    </source>
</evidence>
<feature type="transmembrane region" description="Helical" evidence="1">
    <location>
        <begin position="104"/>
        <end position="124"/>
    </location>
</feature>
<feature type="transmembrane region" description="Helical" evidence="1">
    <location>
        <begin position="279"/>
        <end position="301"/>
    </location>
</feature>
<accession>A0ABS0HZ13</accession>
<reference evidence="2 3" key="1">
    <citation type="submission" date="2020-11" db="EMBL/GenBank/DDBJ databases">
        <authorList>
            <person name="Kim M.K."/>
        </authorList>
    </citation>
    <scope>NUCLEOTIDE SEQUENCE [LARGE SCALE GENOMIC DNA]</scope>
    <source>
        <strain evidence="2 3">BT662</strain>
    </source>
</reference>
<feature type="transmembrane region" description="Helical" evidence="1">
    <location>
        <begin position="204"/>
        <end position="228"/>
    </location>
</feature>
<organism evidence="2 3">
    <name type="scientific">Hymenobacter ruricola</name>
    <dbReference type="NCBI Taxonomy" id="2791023"/>
    <lineage>
        <taxon>Bacteria</taxon>
        <taxon>Pseudomonadati</taxon>
        <taxon>Bacteroidota</taxon>
        <taxon>Cytophagia</taxon>
        <taxon>Cytophagales</taxon>
        <taxon>Hymenobacteraceae</taxon>
        <taxon>Hymenobacter</taxon>
    </lineage>
</organism>
<proteinExistence type="predicted"/>
<dbReference type="RefSeq" id="WP_196291351.1">
    <property type="nucleotide sequence ID" value="NZ_JADQDM010000001.1"/>
</dbReference>
<protein>
    <submittedName>
        <fullName evidence="2">DUF3667 domain-containing protein</fullName>
    </submittedName>
</protein>
<dbReference type="InterPro" id="IPR022134">
    <property type="entry name" value="DUF3667"/>
</dbReference>
<keyword evidence="1" id="KW-1133">Transmembrane helix</keyword>